<dbReference type="InterPro" id="IPR043519">
    <property type="entry name" value="NT_sf"/>
</dbReference>
<protein>
    <recommendedName>
        <fullName evidence="3">GrpB family protein</fullName>
    </recommendedName>
</protein>
<comment type="caution">
    <text evidence="1">The sequence shown here is derived from an EMBL/GenBank/DDBJ whole genome shotgun (WGS) entry which is preliminary data.</text>
</comment>
<dbReference type="InterPro" id="IPR007344">
    <property type="entry name" value="GrpB/CoaE"/>
</dbReference>
<dbReference type="Proteomes" id="UP001275436">
    <property type="component" value="Unassembled WGS sequence"/>
</dbReference>
<dbReference type="PANTHER" id="PTHR34822:SF1">
    <property type="entry name" value="GRPB FAMILY PROTEIN"/>
    <property type="match status" value="1"/>
</dbReference>
<accession>A0ABQ5TE06</accession>
<evidence type="ECO:0000313" key="2">
    <source>
        <dbReference type="Proteomes" id="UP001275436"/>
    </source>
</evidence>
<proteinExistence type="predicted"/>
<sequence length="172" mass="20149">MKVRLTGYTPNWKTMYKEEQANLRCIFGKEILSFEHFGSTAIPGMLAKPVVDMMCIVKDIYRIDSYNTYMDGVGYDIAGEWGIEGRRLFRKGGVNRSHHIHVYQYGNPQIDRHLILRDYLLQHSSEAAQYSAFKEKIAKRYTYTSEYSKAKKQFVSDLENRALWWKEKSLDG</sequence>
<dbReference type="EMBL" id="BSKO01000001">
    <property type="protein sequence ID" value="GLO64565.1"/>
    <property type="molecule type" value="Genomic_DNA"/>
</dbReference>
<evidence type="ECO:0008006" key="3">
    <source>
        <dbReference type="Google" id="ProtNLM"/>
    </source>
</evidence>
<evidence type="ECO:0000313" key="1">
    <source>
        <dbReference type="EMBL" id="GLO64565.1"/>
    </source>
</evidence>
<dbReference type="RefSeq" id="WP_215123680.1">
    <property type="nucleotide sequence ID" value="NZ_BSKO01000001.1"/>
</dbReference>
<dbReference type="SUPFAM" id="SSF81301">
    <property type="entry name" value="Nucleotidyltransferase"/>
    <property type="match status" value="1"/>
</dbReference>
<gene>
    <name evidence="1" type="ORF">MACH08_03490</name>
</gene>
<dbReference type="Pfam" id="PF04229">
    <property type="entry name" value="GrpB"/>
    <property type="match status" value="1"/>
</dbReference>
<name>A0ABQ5TE06_9BACI</name>
<organism evidence="1 2">
    <name type="scientific">Oceanobacillus kimchii</name>
    <dbReference type="NCBI Taxonomy" id="746691"/>
    <lineage>
        <taxon>Bacteria</taxon>
        <taxon>Bacillati</taxon>
        <taxon>Bacillota</taxon>
        <taxon>Bacilli</taxon>
        <taxon>Bacillales</taxon>
        <taxon>Bacillaceae</taxon>
        <taxon>Oceanobacillus</taxon>
    </lineage>
</organism>
<keyword evidence="2" id="KW-1185">Reference proteome</keyword>
<dbReference type="Gene3D" id="3.30.460.10">
    <property type="entry name" value="Beta Polymerase, domain 2"/>
    <property type="match status" value="1"/>
</dbReference>
<dbReference type="PANTHER" id="PTHR34822">
    <property type="entry name" value="GRPB DOMAIN PROTEIN (AFU_ORTHOLOGUE AFUA_1G01530)"/>
    <property type="match status" value="1"/>
</dbReference>
<reference evidence="1 2" key="1">
    <citation type="submission" date="2023-02" db="EMBL/GenBank/DDBJ databases">
        <title>Oceanobacillus kimchii IFOP_LL358 isolated form Alexandrium catenella lab strain.</title>
        <authorList>
            <person name="Gajardo G."/>
            <person name="Ueki S."/>
            <person name="Maruyama F."/>
        </authorList>
    </citation>
    <scope>NUCLEOTIDE SEQUENCE [LARGE SCALE GENOMIC DNA]</scope>
    <source>
        <strain evidence="1 2">IFOP_LL358</strain>
    </source>
</reference>